<evidence type="ECO:0000256" key="2">
    <source>
        <dbReference type="SAM" id="Phobius"/>
    </source>
</evidence>
<keyword evidence="2" id="KW-0812">Transmembrane</keyword>
<feature type="region of interest" description="Disordered" evidence="1">
    <location>
        <begin position="1"/>
        <end position="23"/>
    </location>
</feature>
<organism evidence="3 4">
    <name type="scientific">Paenarthrobacter aromaticivorans</name>
    <dbReference type="NCBI Taxonomy" id="2849150"/>
    <lineage>
        <taxon>Bacteria</taxon>
        <taxon>Bacillati</taxon>
        <taxon>Actinomycetota</taxon>
        <taxon>Actinomycetes</taxon>
        <taxon>Micrococcales</taxon>
        <taxon>Micrococcaceae</taxon>
        <taxon>Paenarthrobacter</taxon>
    </lineage>
</organism>
<feature type="transmembrane region" description="Helical" evidence="2">
    <location>
        <begin position="75"/>
        <end position="94"/>
    </location>
</feature>
<comment type="caution">
    <text evidence="3">The sequence shown here is derived from an EMBL/GenBank/DDBJ whole genome shotgun (WGS) entry which is preliminary data.</text>
</comment>
<evidence type="ECO:0000313" key="4">
    <source>
        <dbReference type="Proteomes" id="UP000824166"/>
    </source>
</evidence>
<dbReference type="RefSeq" id="WP_216924753.1">
    <property type="nucleotide sequence ID" value="NZ_JAHOPC010000005.1"/>
</dbReference>
<protein>
    <submittedName>
        <fullName evidence="3">Uncharacterized protein</fullName>
    </submittedName>
</protein>
<feature type="transmembrane region" description="Helical" evidence="2">
    <location>
        <begin position="26"/>
        <end position="44"/>
    </location>
</feature>
<keyword evidence="4" id="KW-1185">Reference proteome</keyword>
<dbReference type="Proteomes" id="UP000824166">
    <property type="component" value="Unassembled WGS sequence"/>
</dbReference>
<accession>A0ABS6I795</accession>
<keyword evidence="2" id="KW-1133">Transmembrane helix</keyword>
<name>A0ABS6I795_9MICC</name>
<reference evidence="3 4" key="1">
    <citation type="submission" date="2021-06" db="EMBL/GenBank/DDBJ databases">
        <authorList>
            <person name="Jeong J.W."/>
        </authorList>
    </citation>
    <scope>NUCLEOTIDE SEQUENCE [LARGE SCALE GENOMIC DNA]</scope>
    <source>
        <strain evidence="3 4">MMS21-TAE1-1</strain>
    </source>
</reference>
<keyword evidence="2" id="KW-0472">Membrane</keyword>
<feature type="compositionally biased region" description="Basic and acidic residues" evidence="1">
    <location>
        <begin position="1"/>
        <end position="20"/>
    </location>
</feature>
<gene>
    <name evidence="3" type="ORF">KSW38_09975</name>
</gene>
<dbReference type="EMBL" id="JAHOPC010000005">
    <property type="protein sequence ID" value="MBU8866616.1"/>
    <property type="molecule type" value="Genomic_DNA"/>
</dbReference>
<proteinExistence type="predicted"/>
<feature type="transmembrane region" description="Helical" evidence="2">
    <location>
        <begin position="115"/>
        <end position="135"/>
    </location>
</feature>
<feature type="transmembrane region" description="Helical" evidence="2">
    <location>
        <begin position="141"/>
        <end position="162"/>
    </location>
</feature>
<evidence type="ECO:0000313" key="3">
    <source>
        <dbReference type="EMBL" id="MBU8866616.1"/>
    </source>
</evidence>
<feature type="region of interest" description="Disordered" evidence="1">
    <location>
        <begin position="49"/>
        <end position="72"/>
    </location>
</feature>
<sequence length="323" mass="33697">MKQARDDVAEAANTEKESRPARIPTAFWMTAGAALGAIAASLGISRLQSPSPPIPTETPPVAKDDDKGSPQTPPGVWVAIAAAVAIIATIFTTLGVEGDTLRRMVRNEPDATGTAISWVIFGAAIFLLPVLVKLLPITGRWISIVLAVCYFASAVAVVYGLIRVLNVAADSLNSRDMPGLSLKVTKSSSNAATIESEATAASIRSSDKMLLRIYGVGAEFTGDLRDACQDGQLPTVDTPPAGSRLLQWGEAGPDKAGAVKISDTLVVDTTNVRHVCAYAALIREHNSTEPYQLAWSIIDVQNLTSVPSGAGQTTAAPGPASVP</sequence>
<evidence type="ECO:0000256" key="1">
    <source>
        <dbReference type="SAM" id="MobiDB-lite"/>
    </source>
</evidence>